<evidence type="ECO:0000313" key="3">
    <source>
        <dbReference type="EMBL" id="AEA44920.1"/>
    </source>
</evidence>
<dbReference type="EMBL" id="CP002542">
    <property type="protein sequence ID" value="AEA44920.1"/>
    <property type="molecule type" value="Genomic_DNA"/>
</dbReference>
<dbReference type="InterPro" id="IPR002052">
    <property type="entry name" value="DNA_methylase_N6_adenine_CS"/>
</dbReference>
<dbReference type="InterPro" id="IPR004398">
    <property type="entry name" value="RNA_MeTrfase_RsmD"/>
</dbReference>
<evidence type="ECO:0008006" key="5">
    <source>
        <dbReference type="Google" id="ProtNLM"/>
    </source>
</evidence>
<dbReference type="STRING" id="755732.Fluta_2941"/>
<dbReference type="CDD" id="cd02440">
    <property type="entry name" value="AdoMet_MTases"/>
    <property type="match status" value="1"/>
</dbReference>
<sequence>MRIVRGIYKARRFSPPKSFPSRPTTDYAKEGIFNVLENRYSLINLNILDLCAGTGNISMEFLSREAGNVTSVDKHPVCIKYMYKLKNELNIGDEWNISKNEVRNFLDNTRETYDLIFADPPYDLTFHDSLVRIIRERKLLAEGGICLVEHGKQTDLSQESGYLETRNFGNVYFSFFQFE</sequence>
<evidence type="ECO:0000313" key="4">
    <source>
        <dbReference type="Proteomes" id="UP000007463"/>
    </source>
</evidence>
<proteinExistence type="predicted"/>
<dbReference type="SUPFAM" id="SSF53335">
    <property type="entry name" value="S-adenosyl-L-methionine-dependent methyltransferases"/>
    <property type="match status" value="1"/>
</dbReference>
<evidence type="ECO:0000256" key="1">
    <source>
        <dbReference type="ARBA" id="ARBA00022603"/>
    </source>
</evidence>
<dbReference type="PIRSF" id="PIRSF004553">
    <property type="entry name" value="CHP00095"/>
    <property type="match status" value="1"/>
</dbReference>
<name>F2IJ50_FLUTR</name>
<reference evidence="3 4" key="1">
    <citation type="journal article" date="2011" name="Stand. Genomic Sci.">
        <title>Complete genome sequence of the gliding freshwater bacterium Fluviicola taffensis type strain (RW262).</title>
        <authorList>
            <person name="Woyke T."/>
            <person name="Chertkov O."/>
            <person name="Lapidus A."/>
            <person name="Nolan M."/>
            <person name="Lucas S."/>
            <person name="Del Rio T.G."/>
            <person name="Tice H."/>
            <person name="Cheng J.F."/>
            <person name="Tapia R."/>
            <person name="Han C."/>
            <person name="Goodwin L."/>
            <person name="Pitluck S."/>
            <person name="Liolios K."/>
            <person name="Pagani I."/>
            <person name="Ivanova N."/>
            <person name="Huntemann M."/>
            <person name="Mavromatis K."/>
            <person name="Mikhailova N."/>
            <person name="Pati A."/>
            <person name="Chen A."/>
            <person name="Palaniappan K."/>
            <person name="Land M."/>
            <person name="Hauser L."/>
            <person name="Brambilla E.M."/>
            <person name="Rohde M."/>
            <person name="Mwirichia R."/>
            <person name="Sikorski J."/>
            <person name="Tindall B.J."/>
            <person name="Goker M."/>
            <person name="Bristow J."/>
            <person name="Eisen J.A."/>
            <person name="Markowitz V."/>
            <person name="Hugenholtz P."/>
            <person name="Klenk H.P."/>
            <person name="Kyrpides N.C."/>
        </authorList>
    </citation>
    <scope>NUCLEOTIDE SEQUENCE [LARGE SCALE GENOMIC DNA]</scope>
    <source>
        <strain evidence="4">DSM 16823 / RW262 / RW262</strain>
    </source>
</reference>
<keyword evidence="1" id="KW-0489">Methyltransferase</keyword>
<keyword evidence="4" id="KW-1185">Reference proteome</keyword>
<accession>F2IJ50</accession>
<evidence type="ECO:0000256" key="2">
    <source>
        <dbReference type="ARBA" id="ARBA00022679"/>
    </source>
</evidence>
<dbReference type="AlphaFoldDB" id="F2IJ50"/>
<gene>
    <name evidence="3" type="ordered locus">Fluta_2941</name>
</gene>
<dbReference type="Pfam" id="PF03602">
    <property type="entry name" value="Cons_hypoth95"/>
    <property type="match status" value="1"/>
</dbReference>
<dbReference type="PANTHER" id="PTHR43542:SF1">
    <property type="entry name" value="METHYLTRANSFERASE"/>
    <property type="match status" value="1"/>
</dbReference>
<reference evidence="4" key="2">
    <citation type="submission" date="2011-02" db="EMBL/GenBank/DDBJ databases">
        <title>The complete genome of Fluviicola taffensis DSM 16823.</title>
        <authorList>
            <consortium name="US DOE Joint Genome Institute (JGI-PGF)"/>
            <person name="Lucas S."/>
            <person name="Copeland A."/>
            <person name="Lapidus A."/>
            <person name="Bruce D."/>
            <person name="Goodwin L."/>
            <person name="Pitluck S."/>
            <person name="Kyrpides N."/>
            <person name="Mavromatis K."/>
            <person name="Ivanova N."/>
            <person name="Mikhailova N."/>
            <person name="Pagani I."/>
            <person name="Chertkov O."/>
            <person name="Detter J.C."/>
            <person name="Han C."/>
            <person name="Tapia R."/>
            <person name="Land M."/>
            <person name="Hauser L."/>
            <person name="Markowitz V."/>
            <person name="Cheng J.-F."/>
            <person name="Hugenholtz P."/>
            <person name="Woyke T."/>
            <person name="Wu D."/>
            <person name="Tindall B."/>
            <person name="Pomrenke H.G."/>
            <person name="Brambilla E."/>
            <person name="Klenk H.-P."/>
            <person name="Eisen J.A."/>
        </authorList>
    </citation>
    <scope>NUCLEOTIDE SEQUENCE [LARGE SCALE GENOMIC DNA]</scope>
    <source>
        <strain evidence="4">DSM 16823 / RW262 / RW262</strain>
    </source>
</reference>
<dbReference type="KEGG" id="fte:Fluta_2941"/>
<dbReference type="HOGENOM" id="CLU_075826_0_2_10"/>
<keyword evidence="2" id="KW-0808">Transferase</keyword>
<dbReference type="PROSITE" id="PS00092">
    <property type="entry name" value="N6_MTASE"/>
    <property type="match status" value="1"/>
</dbReference>
<dbReference type="Gene3D" id="3.40.50.150">
    <property type="entry name" value="Vaccinia Virus protein VP39"/>
    <property type="match status" value="1"/>
</dbReference>
<dbReference type="eggNOG" id="COG0742">
    <property type="taxonomic scope" value="Bacteria"/>
</dbReference>
<organism evidence="3 4">
    <name type="scientific">Fluviicola taffensis (strain DSM 16823 / NCIMB 13979 / RW262)</name>
    <dbReference type="NCBI Taxonomy" id="755732"/>
    <lineage>
        <taxon>Bacteria</taxon>
        <taxon>Pseudomonadati</taxon>
        <taxon>Bacteroidota</taxon>
        <taxon>Flavobacteriia</taxon>
        <taxon>Flavobacteriales</taxon>
        <taxon>Crocinitomicaceae</taxon>
        <taxon>Fluviicola</taxon>
    </lineage>
</organism>
<dbReference type="InterPro" id="IPR029063">
    <property type="entry name" value="SAM-dependent_MTases_sf"/>
</dbReference>
<dbReference type="PANTHER" id="PTHR43542">
    <property type="entry name" value="METHYLTRANSFERASE"/>
    <property type="match status" value="1"/>
</dbReference>
<dbReference type="GO" id="GO:0003676">
    <property type="term" value="F:nucleic acid binding"/>
    <property type="evidence" value="ECO:0007669"/>
    <property type="project" value="InterPro"/>
</dbReference>
<dbReference type="RefSeq" id="WP_013687689.1">
    <property type="nucleotide sequence ID" value="NC_015321.1"/>
</dbReference>
<dbReference type="GO" id="GO:0008168">
    <property type="term" value="F:methyltransferase activity"/>
    <property type="evidence" value="ECO:0007669"/>
    <property type="project" value="UniProtKB-KW"/>
</dbReference>
<protein>
    <recommendedName>
        <fullName evidence="5">Methyltransferase</fullName>
    </recommendedName>
</protein>
<dbReference type="GO" id="GO:0031167">
    <property type="term" value="P:rRNA methylation"/>
    <property type="evidence" value="ECO:0007669"/>
    <property type="project" value="InterPro"/>
</dbReference>
<dbReference type="Proteomes" id="UP000007463">
    <property type="component" value="Chromosome"/>
</dbReference>